<dbReference type="PANTHER" id="PTHR34701">
    <property type="entry name" value="TRANSCRIPTIONAL REGULATOR MRAZ"/>
    <property type="match status" value="1"/>
</dbReference>
<dbReference type="GO" id="GO:0005737">
    <property type="term" value="C:cytoplasm"/>
    <property type="evidence" value="ECO:0007669"/>
    <property type="project" value="UniProtKB-UniRule"/>
</dbReference>
<dbReference type="GO" id="GO:2000143">
    <property type="term" value="P:negative regulation of DNA-templated transcription initiation"/>
    <property type="evidence" value="ECO:0007669"/>
    <property type="project" value="TreeGrafter"/>
</dbReference>
<feature type="domain" description="SpoVT-AbrB" evidence="8">
    <location>
        <begin position="5"/>
        <end position="47"/>
    </location>
</feature>
<evidence type="ECO:0000313" key="10">
    <source>
        <dbReference type="Proteomes" id="UP000178574"/>
    </source>
</evidence>
<evidence type="ECO:0000256" key="1">
    <source>
        <dbReference type="ARBA" id="ARBA00013860"/>
    </source>
</evidence>
<dbReference type="InterPro" id="IPR007159">
    <property type="entry name" value="SpoVT-AbrB_dom"/>
</dbReference>
<keyword evidence="9" id="KW-0131">Cell cycle</keyword>
<comment type="subcellular location">
    <subcellularLocation>
        <location evidence="7">Cytoplasm</location>
        <location evidence="7">Nucleoid</location>
    </subcellularLocation>
</comment>
<dbReference type="GO" id="GO:0003700">
    <property type="term" value="F:DNA-binding transcription factor activity"/>
    <property type="evidence" value="ECO:0007669"/>
    <property type="project" value="UniProtKB-UniRule"/>
</dbReference>
<evidence type="ECO:0000256" key="2">
    <source>
        <dbReference type="ARBA" id="ARBA00022490"/>
    </source>
</evidence>
<evidence type="ECO:0000256" key="4">
    <source>
        <dbReference type="ARBA" id="ARBA00023015"/>
    </source>
</evidence>
<dbReference type="Gene3D" id="3.40.1550.20">
    <property type="entry name" value="Transcriptional regulator MraZ domain"/>
    <property type="match status" value="1"/>
</dbReference>
<comment type="similarity">
    <text evidence="7">Belongs to the MraZ family.</text>
</comment>
<dbReference type="SUPFAM" id="SSF89447">
    <property type="entry name" value="AbrB/MazE/MraZ-like"/>
    <property type="match status" value="1"/>
</dbReference>
<dbReference type="NCBIfam" id="TIGR00242">
    <property type="entry name" value="division/cell wall cluster transcriptional repressor MraZ"/>
    <property type="match status" value="1"/>
</dbReference>
<feature type="domain" description="SpoVT-AbrB" evidence="8">
    <location>
        <begin position="76"/>
        <end position="119"/>
    </location>
</feature>
<comment type="caution">
    <text evidence="9">The sequence shown here is derived from an EMBL/GenBank/DDBJ whole genome shotgun (WGS) entry which is preliminary data.</text>
</comment>
<dbReference type="GO" id="GO:0000976">
    <property type="term" value="F:transcription cis-regulatory region binding"/>
    <property type="evidence" value="ECO:0007669"/>
    <property type="project" value="TreeGrafter"/>
</dbReference>
<dbReference type="InterPro" id="IPR037914">
    <property type="entry name" value="SpoVT-AbrB_sf"/>
</dbReference>
<dbReference type="InterPro" id="IPR035644">
    <property type="entry name" value="MraZ_C"/>
</dbReference>
<evidence type="ECO:0000313" key="9">
    <source>
        <dbReference type="EMBL" id="OGZ95208.1"/>
    </source>
</evidence>
<keyword evidence="3" id="KW-0677">Repeat</keyword>
<evidence type="ECO:0000256" key="7">
    <source>
        <dbReference type="HAMAP-Rule" id="MF_01008"/>
    </source>
</evidence>
<organism evidence="9 10">
    <name type="scientific">Candidatus Sungbacteria bacterium RIFCSPHIGHO2_01_FULL_50_25</name>
    <dbReference type="NCBI Taxonomy" id="1802265"/>
    <lineage>
        <taxon>Bacteria</taxon>
        <taxon>Candidatus Sungiibacteriota</taxon>
    </lineage>
</organism>
<keyword evidence="4 7" id="KW-0805">Transcription regulation</keyword>
<dbReference type="GO" id="GO:0051301">
    <property type="term" value="P:cell division"/>
    <property type="evidence" value="ECO:0007669"/>
    <property type="project" value="UniProtKB-KW"/>
</dbReference>
<sequence>MLIGEYSHTIDAKKRLAVPAKLRKELGDRAVLTRGLDNCLFLYPESEWQKLTQKLSELPVGQANTRSFLRLMLAGAVEVELDQLGRILIPDYLKEYAGLVQKVVITGVYNRLEIWDEERWGAYKGDVEKNTDMIAEKLGELGLY</sequence>
<dbReference type="InterPro" id="IPR003444">
    <property type="entry name" value="MraZ"/>
</dbReference>
<name>A0A1G2K9W1_9BACT</name>
<evidence type="ECO:0000256" key="5">
    <source>
        <dbReference type="ARBA" id="ARBA00023125"/>
    </source>
</evidence>
<keyword evidence="6 7" id="KW-0804">Transcription</keyword>
<dbReference type="InterPro" id="IPR020603">
    <property type="entry name" value="MraZ_dom"/>
</dbReference>
<dbReference type="InterPro" id="IPR035642">
    <property type="entry name" value="MraZ_N"/>
</dbReference>
<dbReference type="HAMAP" id="MF_01008">
    <property type="entry name" value="MraZ"/>
    <property type="match status" value="1"/>
</dbReference>
<dbReference type="Proteomes" id="UP000178574">
    <property type="component" value="Unassembled WGS sequence"/>
</dbReference>
<dbReference type="PROSITE" id="PS51740">
    <property type="entry name" value="SPOVT_ABRB"/>
    <property type="match status" value="2"/>
</dbReference>
<accession>A0A1G2K9W1</accession>
<keyword evidence="9" id="KW-0132">Cell division</keyword>
<reference evidence="9 10" key="1">
    <citation type="journal article" date="2016" name="Nat. Commun.">
        <title>Thousands of microbial genomes shed light on interconnected biogeochemical processes in an aquifer system.</title>
        <authorList>
            <person name="Anantharaman K."/>
            <person name="Brown C.T."/>
            <person name="Hug L.A."/>
            <person name="Sharon I."/>
            <person name="Castelle C.J."/>
            <person name="Probst A.J."/>
            <person name="Thomas B.C."/>
            <person name="Singh A."/>
            <person name="Wilkins M.J."/>
            <person name="Karaoz U."/>
            <person name="Brodie E.L."/>
            <person name="Williams K.H."/>
            <person name="Hubbard S.S."/>
            <person name="Banfield J.F."/>
        </authorList>
    </citation>
    <scope>NUCLEOTIDE SEQUENCE [LARGE SCALE GENOMIC DNA]</scope>
</reference>
<keyword evidence="2 7" id="KW-0963">Cytoplasm</keyword>
<keyword evidence="5 7" id="KW-0238">DNA-binding</keyword>
<evidence type="ECO:0000256" key="6">
    <source>
        <dbReference type="ARBA" id="ARBA00023163"/>
    </source>
</evidence>
<evidence type="ECO:0000259" key="8">
    <source>
        <dbReference type="PROSITE" id="PS51740"/>
    </source>
</evidence>
<protein>
    <recommendedName>
        <fullName evidence="1 7">Transcriptional regulator MraZ</fullName>
    </recommendedName>
</protein>
<evidence type="ECO:0000256" key="3">
    <source>
        <dbReference type="ARBA" id="ARBA00022737"/>
    </source>
</evidence>
<dbReference type="AlphaFoldDB" id="A0A1G2K9W1"/>
<comment type="subunit">
    <text evidence="7">Forms oligomers.</text>
</comment>
<dbReference type="InterPro" id="IPR038619">
    <property type="entry name" value="MraZ_sf"/>
</dbReference>
<dbReference type="Pfam" id="PF02381">
    <property type="entry name" value="MraZ"/>
    <property type="match status" value="2"/>
</dbReference>
<dbReference type="EMBL" id="MHQD01000040">
    <property type="protein sequence ID" value="OGZ95208.1"/>
    <property type="molecule type" value="Genomic_DNA"/>
</dbReference>
<dbReference type="CDD" id="cd16321">
    <property type="entry name" value="MraZ_C"/>
    <property type="match status" value="1"/>
</dbReference>
<dbReference type="PANTHER" id="PTHR34701:SF1">
    <property type="entry name" value="TRANSCRIPTIONAL REGULATOR MRAZ"/>
    <property type="match status" value="1"/>
</dbReference>
<dbReference type="CDD" id="cd16320">
    <property type="entry name" value="MraZ_N"/>
    <property type="match status" value="1"/>
</dbReference>
<gene>
    <name evidence="7" type="primary">mraZ</name>
    <name evidence="9" type="ORF">A2847_02815</name>
</gene>
<dbReference type="GO" id="GO:0009295">
    <property type="term" value="C:nucleoid"/>
    <property type="evidence" value="ECO:0007669"/>
    <property type="project" value="UniProtKB-SubCell"/>
</dbReference>
<proteinExistence type="inferred from homology"/>